<reference evidence="8" key="1">
    <citation type="submission" date="2016-11" db="EMBL/GenBank/DDBJ databases">
        <title>Complete Genome Sequence of alachlor-degrading Sphingomonas sp. strain JJ-A5.</title>
        <authorList>
            <person name="Lee H."/>
            <person name="Ka J.-O."/>
        </authorList>
    </citation>
    <scope>NUCLEOTIDE SEQUENCE [LARGE SCALE GENOMIC DNA]</scope>
    <source>
        <strain evidence="8">JJ-A5</strain>
    </source>
</reference>
<dbReference type="PRINTS" id="PR01549">
    <property type="entry name" value="AUTOINDCRSYN"/>
</dbReference>
<evidence type="ECO:0000256" key="1">
    <source>
        <dbReference type="ARBA" id="ARBA00022654"/>
    </source>
</evidence>
<protein>
    <recommendedName>
        <fullName evidence="6">Acyl-homoserine-lactone synthase</fullName>
        <ecNumber evidence="6">2.3.1.184</ecNumber>
    </recommendedName>
    <alternativeName>
        <fullName evidence="6">Autoinducer synthesis protein</fullName>
    </alternativeName>
</protein>
<sequence>MIHIIDNRLASENRALLQSMFADRKRLFVDLFGWDVPVVDGQYEIDQFDNTHTIYLIVAEEDGGHAASIRLFPSTGPHMLSTLFPHLCPFGVPADEATWESTRLCLPQRHGAERRRELRNMLFSAMVDVALDRGIERYTGVIPDPFRKEVLSLGWQAEPLGPAVRIPGGPIGAFLIHVRPDTPERLGWTGVYSPVLDRVPA</sequence>
<evidence type="ECO:0000256" key="2">
    <source>
        <dbReference type="ARBA" id="ARBA00022679"/>
    </source>
</evidence>
<evidence type="ECO:0000256" key="4">
    <source>
        <dbReference type="ARBA" id="ARBA00022929"/>
    </source>
</evidence>
<dbReference type="Pfam" id="PF00765">
    <property type="entry name" value="Autoind_synth"/>
    <property type="match status" value="1"/>
</dbReference>
<dbReference type="OrthoDB" id="6169313at2"/>
<dbReference type="KEGG" id="sphj:BSL82_17475"/>
<evidence type="ECO:0000256" key="3">
    <source>
        <dbReference type="ARBA" id="ARBA00022691"/>
    </source>
</evidence>
<keyword evidence="8" id="KW-1185">Reference proteome</keyword>
<dbReference type="SUPFAM" id="SSF55729">
    <property type="entry name" value="Acyl-CoA N-acyltransferases (Nat)"/>
    <property type="match status" value="1"/>
</dbReference>
<name>A0A1L3ZZ26_9SPHN</name>
<comment type="similarity">
    <text evidence="5 6">Belongs to the autoinducer synthase family.</text>
</comment>
<dbReference type="AlphaFoldDB" id="A0A1L3ZZ26"/>
<evidence type="ECO:0000256" key="5">
    <source>
        <dbReference type="PROSITE-ProRule" id="PRU00533"/>
    </source>
</evidence>
<dbReference type="InterPro" id="IPR001690">
    <property type="entry name" value="Autoind_synthase"/>
</dbReference>
<dbReference type="RefSeq" id="WP_072598505.1">
    <property type="nucleotide sequence ID" value="NZ_CP018221.1"/>
</dbReference>
<proteinExistence type="inferred from homology"/>
<dbReference type="EC" id="2.3.1.184" evidence="6"/>
<dbReference type="Proteomes" id="UP000182063">
    <property type="component" value="Chromosome"/>
</dbReference>
<dbReference type="STRING" id="1921510.BSL82_17475"/>
<keyword evidence="4 5" id="KW-0071">Autoinducer synthesis</keyword>
<organism evidence="7 8">
    <name type="scientific">Tardibacter chloracetimidivorans</name>
    <dbReference type="NCBI Taxonomy" id="1921510"/>
    <lineage>
        <taxon>Bacteria</taxon>
        <taxon>Pseudomonadati</taxon>
        <taxon>Pseudomonadota</taxon>
        <taxon>Alphaproteobacteria</taxon>
        <taxon>Sphingomonadales</taxon>
        <taxon>Sphingomonadaceae</taxon>
        <taxon>Tardibacter</taxon>
    </lineage>
</organism>
<dbReference type="InterPro" id="IPR016181">
    <property type="entry name" value="Acyl_CoA_acyltransferase"/>
</dbReference>
<evidence type="ECO:0000313" key="7">
    <source>
        <dbReference type="EMBL" id="API60849.1"/>
    </source>
</evidence>
<evidence type="ECO:0000313" key="8">
    <source>
        <dbReference type="Proteomes" id="UP000182063"/>
    </source>
</evidence>
<comment type="catalytic activity">
    <reaction evidence="6">
        <text>a fatty acyl-[ACP] + S-adenosyl-L-methionine = an N-acyl-L-homoserine lactone + S-methyl-5'-thioadenosine + holo-[ACP] + H(+)</text>
        <dbReference type="Rhea" id="RHEA:10096"/>
        <dbReference type="Rhea" id="RHEA-COMP:9685"/>
        <dbReference type="Rhea" id="RHEA-COMP:14125"/>
        <dbReference type="ChEBI" id="CHEBI:15378"/>
        <dbReference type="ChEBI" id="CHEBI:17509"/>
        <dbReference type="ChEBI" id="CHEBI:55474"/>
        <dbReference type="ChEBI" id="CHEBI:59789"/>
        <dbReference type="ChEBI" id="CHEBI:64479"/>
        <dbReference type="ChEBI" id="CHEBI:138651"/>
        <dbReference type="EC" id="2.3.1.184"/>
    </reaction>
</comment>
<dbReference type="PROSITE" id="PS51187">
    <property type="entry name" value="AUTOINDUCER_SYNTH_2"/>
    <property type="match status" value="1"/>
</dbReference>
<keyword evidence="3 6" id="KW-0949">S-adenosyl-L-methionine</keyword>
<dbReference type="GO" id="GO:0007165">
    <property type="term" value="P:signal transduction"/>
    <property type="evidence" value="ECO:0007669"/>
    <property type="project" value="TreeGrafter"/>
</dbReference>
<dbReference type="PANTHER" id="PTHR39322:SF1">
    <property type="entry name" value="ISOVALERYL-HOMOSERINE LACTONE SYNTHASE"/>
    <property type="match status" value="1"/>
</dbReference>
<gene>
    <name evidence="7" type="ORF">BSL82_17475</name>
</gene>
<dbReference type="GO" id="GO:0009372">
    <property type="term" value="P:quorum sensing"/>
    <property type="evidence" value="ECO:0007669"/>
    <property type="project" value="UniProtKB-UniRule"/>
</dbReference>
<accession>A0A1L3ZZ26</accession>
<dbReference type="Gene3D" id="3.40.630.30">
    <property type="match status" value="1"/>
</dbReference>
<evidence type="ECO:0000256" key="6">
    <source>
        <dbReference type="RuleBase" id="RU361135"/>
    </source>
</evidence>
<keyword evidence="1 5" id="KW-0673">Quorum sensing</keyword>
<dbReference type="EMBL" id="CP018221">
    <property type="protein sequence ID" value="API60849.1"/>
    <property type="molecule type" value="Genomic_DNA"/>
</dbReference>
<keyword evidence="2 6" id="KW-0808">Transferase</keyword>
<dbReference type="GO" id="GO:0061579">
    <property type="term" value="F:N-acyl homoserine lactone synthase activity"/>
    <property type="evidence" value="ECO:0007669"/>
    <property type="project" value="UniProtKB-UniRule"/>
</dbReference>
<dbReference type="PANTHER" id="PTHR39322">
    <property type="entry name" value="ACYL-HOMOSERINE-LACTONE SYNTHASE"/>
    <property type="match status" value="1"/>
</dbReference>